<name>A0AAV9P7U5_9PEZI</name>
<feature type="compositionally biased region" description="Basic and acidic residues" evidence="1">
    <location>
        <begin position="214"/>
        <end position="227"/>
    </location>
</feature>
<dbReference type="AlphaFoldDB" id="A0AAV9P7U5"/>
<evidence type="ECO:0000313" key="3">
    <source>
        <dbReference type="EMBL" id="KAK5169109.1"/>
    </source>
</evidence>
<dbReference type="GeneID" id="89927758"/>
<evidence type="ECO:0000256" key="1">
    <source>
        <dbReference type="SAM" id="MobiDB-lite"/>
    </source>
</evidence>
<dbReference type="InterPro" id="IPR039683">
    <property type="entry name" value="Lsm12-like"/>
</dbReference>
<dbReference type="PROSITE" id="PS52001">
    <property type="entry name" value="AD"/>
    <property type="match status" value="1"/>
</dbReference>
<dbReference type="EMBL" id="JAVRRT010000009">
    <property type="protein sequence ID" value="KAK5169109.1"/>
    <property type="molecule type" value="Genomic_DNA"/>
</dbReference>
<feature type="domain" description="AD" evidence="2">
    <location>
        <begin position="122"/>
        <end position="218"/>
    </location>
</feature>
<accession>A0AAV9P7U5</accession>
<dbReference type="PANTHER" id="PTHR13542">
    <property type="entry name" value="LSM12 HOMOLOG"/>
    <property type="match status" value="1"/>
</dbReference>
<organism evidence="3 4">
    <name type="scientific">Saxophila tyrrhenica</name>
    <dbReference type="NCBI Taxonomy" id="1690608"/>
    <lineage>
        <taxon>Eukaryota</taxon>
        <taxon>Fungi</taxon>
        <taxon>Dikarya</taxon>
        <taxon>Ascomycota</taxon>
        <taxon>Pezizomycotina</taxon>
        <taxon>Dothideomycetes</taxon>
        <taxon>Dothideomycetidae</taxon>
        <taxon>Mycosphaerellales</taxon>
        <taxon>Extremaceae</taxon>
        <taxon>Saxophila</taxon>
    </lineage>
</organism>
<protein>
    <recommendedName>
        <fullName evidence="2">AD domain-containing protein</fullName>
    </recommendedName>
</protein>
<reference evidence="3 4" key="1">
    <citation type="submission" date="2023-08" db="EMBL/GenBank/DDBJ databases">
        <title>Black Yeasts Isolated from many extreme environments.</title>
        <authorList>
            <person name="Coleine C."/>
            <person name="Stajich J.E."/>
            <person name="Selbmann L."/>
        </authorList>
    </citation>
    <scope>NUCLEOTIDE SEQUENCE [LARGE SCALE GENOMIC DNA]</scope>
    <source>
        <strain evidence="3 4">CCFEE 5935</strain>
    </source>
</reference>
<dbReference type="SMART" id="SM00995">
    <property type="entry name" value="AD"/>
    <property type="match status" value="1"/>
</dbReference>
<proteinExistence type="predicted"/>
<dbReference type="InterPro" id="IPR019181">
    <property type="entry name" value="LSM12_ABD"/>
</dbReference>
<dbReference type="Pfam" id="PF09793">
    <property type="entry name" value="AD"/>
    <property type="match status" value="1"/>
</dbReference>
<sequence length="237" mass="25795">MADSKRNSVAGKIAVPKAAGTPTPSSAPPMMDQLEALGKSIGARIKITTAAPHSQTYEGTLFTACPTLNIVAIDTRSNSAQGSTAQPGDYHMFTLSKIQSFQVLSTADTGNAGNSIVTAPIAPVDTKRLQQKAQARIDKLKEAERDQGKGVSKEAQAIFDSLKRINMPVRWHMDQMIVHDAIIITPPYRVEDCKAPKEKQEVLIRVKRVLEGERKKLKEKEDRERKAATPVGPRKGG</sequence>
<dbReference type="InterPro" id="IPR047574">
    <property type="entry name" value="AD"/>
</dbReference>
<comment type="caution">
    <text evidence="3">The sequence shown here is derived from an EMBL/GenBank/DDBJ whole genome shotgun (WGS) entry which is preliminary data.</text>
</comment>
<feature type="region of interest" description="Disordered" evidence="1">
    <location>
        <begin position="1"/>
        <end position="30"/>
    </location>
</feature>
<feature type="region of interest" description="Disordered" evidence="1">
    <location>
        <begin position="214"/>
        <end position="237"/>
    </location>
</feature>
<gene>
    <name evidence="3" type="ORF">LTR77_006418</name>
</gene>
<dbReference type="Proteomes" id="UP001337655">
    <property type="component" value="Unassembled WGS sequence"/>
</dbReference>
<evidence type="ECO:0000313" key="4">
    <source>
        <dbReference type="Proteomes" id="UP001337655"/>
    </source>
</evidence>
<evidence type="ECO:0000259" key="2">
    <source>
        <dbReference type="PROSITE" id="PS52001"/>
    </source>
</evidence>
<keyword evidence="4" id="KW-1185">Reference proteome</keyword>
<dbReference type="RefSeq" id="XP_064658575.1">
    <property type="nucleotide sequence ID" value="XM_064803660.1"/>
</dbReference>